<organism evidence="2 3">
    <name type="scientific">Polarella glacialis</name>
    <name type="common">Dinoflagellate</name>
    <dbReference type="NCBI Taxonomy" id="89957"/>
    <lineage>
        <taxon>Eukaryota</taxon>
        <taxon>Sar</taxon>
        <taxon>Alveolata</taxon>
        <taxon>Dinophyceae</taxon>
        <taxon>Suessiales</taxon>
        <taxon>Suessiaceae</taxon>
        <taxon>Polarella</taxon>
    </lineage>
</organism>
<evidence type="ECO:0000313" key="3">
    <source>
        <dbReference type="Proteomes" id="UP000626109"/>
    </source>
</evidence>
<feature type="region of interest" description="Disordered" evidence="1">
    <location>
        <begin position="137"/>
        <end position="163"/>
    </location>
</feature>
<feature type="region of interest" description="Disordered" evidence="1">
    <location>
        <begin position="27"/>
        <end position="121"/>
    </location>
</feature>
<evidence type="ECO:0000313" key="2">
    <source>
        <dbReference type="EMBL" id="CAE8711402.1"/>
    </source>
</evidence>
<evidence type="ECO:0000256" key="1">
    <source>
        <dbReference type="SAM" id="MobiDB-lite"/>
    </source>
</evidence>
<feature type="compositionally biased region" description="Basic and acidic residues" evidence="1">
    <location>
        <begin position="138"/>
        <end position="153"/>
    </location>
</feature>
<dbReference type="AlphaFoldDB" id="A0A813KYN9"/>
<dbReference type="Proteomes" id="UP000626109">
    <property type="component" value="Unassembled WGS sequence"/>
</dbReference>
<comment type="caution">
    <text evidence="2">The sequence shown here is derived from an EMBL/GenBank/DDBJ whole genome shotgun (WGS) entry which is preliminary data.</text>
</comment>
<reference evidence="2" key="1">
    <citation type="submission" date="2021-02" db="EMBL/GenBank/DDBJ databases">
        <authorList>
            <person name="Dougan E. K."/>
            <person name="Rhodes N."/>
            <person name="Thang M."/>
            <person name="Chan C."/>
        </authorList>
    </citation>
    <scope>NUCLEOTIDE SEQUENCE</scope>
</reference>
<feature type="compositionally biased region" description="Low complexity" evidence="1">
    <location>
        <begin position="64"/>
        <end position="83"/>
    </location>
</feature>
<sequence length="187" mass="19243">MSRLGGGSGFKQLGREERLERLLASKAFGGAPLCTAPSEATSPGPRRGDGPAPATRPSSASRGPPAVAVRSSRPASAGAGARRQPGTANIHTIGSSGGGGGSGSRLHQTTEAYRQNRGTTARTVEEVGYDSMTAEKAAQVDRARAKVHGEAGRQPRPRSGAVGAVCKCHWSSKAAHPRRRAWASLGR</sequence>
<dbReference type="EMBL" id="CAJNNW010032161">
    <property type="protein sequence ID" value="CAE8711402.1"/>
    <property type="molecule type" value="Genomic_DNA"/>
</dbReference>
<feature type="compositionally biased region" description="Polar residues" evidence="1">
    <location>
        <begin position="105"/>
        <end position="121"/>
    </location>
</feature>
<proteinExistence type="predicted"/>
<gene>
    <name evidence="2" type="ORF">PGLA2088_LOCUS36459</name>
</gene>
<accession>A0A813KYN9</accession>
<name>A0A813KYN9_POLGL</name>
<protein>
    <submittedName>
        <fullName evidence="2">Uncharacterized protein</fullName>
    </submittedName>
</protein>